<accession>X1GJC7</accession>
<gene>
    <name evidence="1" type="ORF">S03H2_38672</name>
</gene>
<comment type="caution">
    <text evidence="1">The sequence shown here is derived from an EMBL/GenBank/DDBJ whole genome shotgun (WGS) entry which is preliminary data.</text>
</comment>
<evidence type="ECO:0000313" key="1">
    <source>
        <dbReference type="EMBL" id="GAH58001.1"/>
    </source>
</evidence>
<protein>
    <submittedName>
        <fullName evidence="1">Uncharacterized protein</fullName>
    </submittedName>
</protein>
<proteinExistence type="predicted"/>
<organism evidence="1">
    <name type="scientific">marine sediment metagenome</name>
    <dbReference type="NCBI Taxonomy" id="412755"/>
    <lineage>
        <taxon>unclassified sequences</taxon>
        <taxon>metagenomes</taxon>
        <taxon>ecological metagenomes</taxon>
    </lineage>
</organism>
<feature type="non-terminal residue" evidence="1">
    <location>
        <position position="1"/>
    </location>
</feature>
<dbReference type="AlphaFoldDB" id="X1GJC7"/>
<sequence>TVRILMCENKTKPMSPYKSALNNSILYPGAFFLL</sequence>
<name>X1GJC7_9ZZZZ</name>
<dbReference type="EMBL" id="BARU01023854">
    <property type="protein sequence ID" value="GAH58001.1"/>
    <property type="molecule type" value="Genomic_DNA"/>
</dbReference>
<reference evidence="1" key="1">
    <citation type="journal article" date="2014" name="Front. Microbiol.">
        <title>High frequency of phylogenetically diverse reductive dehalogenase-homologous genes in deep subseafloor sedimentary metagenomes.</title>
        <authorList>
            <person name="Kawai M."/>
            <person name="Futagami T."/>
            <person name="Toyoda A."/>
            <person name="Takaki Y."/>
            <person name="Nishi S."/>
            <person name="Hori S."/>
            <person name="Arai W."/>
            <person name="Tsubouchi T."/>
            <person name="Morono Y."/>
            <person name="Uchiyama I."/>
            <person name="Ito T."/>
            <person name="Fujiyama A."/>
            <person name="Inagaki F."/>
            <person name="Takami H."/>
        </authorList>
    </citation>
    <scope>NUCLEOTIDE SEQUENCE</scope>
    <source>
        <strain evidence="1">Expedition CK06-06</strain>
    </source>
</reference>